<sequence length="1192" mass="131157">MSGKLHCPFLGVPLYGSSPKGWKVGNFIYLGGGQRGQMRSRRSVCAKQNPWITQVIRFSRFWGDNVELLKKKLGSSYGIKVEEHLFRSKALVSSMAPLWEEGLLLLRCSVFVAVISGVCLLVWYGQAKAKGFVEARLLPSVCSALSEYIERELDFGKVRRISPLSITLESCSVGPHKEEFSCGEVPTMKIRLCPFSSLRRGKIVVDAVLSHPTLLVVQKKDYSWLGIPASGEALRRHLSTEEGIDYHTKTRRTAREEASARWERERDEAAKSAAEMGFIVSDKGSSLSGGVLLKESSSHFVEATSSDSFLCTPEKMHLRDHHCQDTGVDYHTKHADLEKSFGVKVPGSGYKFWSREKQEPKKHKFKRNGNGSDISESGITAKRRILGRSAIAAAAYFQGLSIRKSKGHSASPGGYDNSNLETLLVESEVGTDSGSSTASAARTNANCCGKGEDLGGDVLINERTGGGEITKIQEGHASGNPTSEQLYHLLDSNRSVSIWPLRIDPSLSAFSRNMRKQLYWFFCVPIQNLASRIGPRVEDLVSGLADEADIVQDEGVGKTLPVMLDSVYFKGGTLMLLAYGDREPREMENVDGHVKFQNHYGRVHVKLSGNCMMWRSDLTSEDGGWLSTDVFVDIVEQKWHANLKIANLFAPLFERILEIPIEWSKGRATGEVHLCMSTGETFPNLHGQIDVTGLAFHIYDAPSGFSDISAGLCFRGQQIFLHNAHGCFGDVPLEASGDFGIHPDEGEFHVMCQVPSVEVNSLMKTFKMRPLLFPLAGSVTAVFNCQGPLDAPIFVGSGLVSRKMSYLASDFPPSAASDAVLKSKEAGAVAAFDRIPFSYLSANFTFNTDNCVADLYGIRASLVDGGEIRGAGNSWICPEGEVDDTAMDMNFSGSLCIDKIMDRYVPGYLQLVPHILGDLHGELKLSGSLLRPRFDIKWNAPKAEGSFSDARGEIIISHDSIVFDSSSVALDLYTKIQTSYYDDYWLSIKDFSAEKPMPFVVEGIELDWRMRGFEFFSLVSPYSLDSPKPVHLKATGRIKFQGKVLKKSSITTEQDLGLEIDKQQARVADKSNGLAGEVQITGLKLNQLMLGPQLAGQLAISSDCFKLDATGRADESLAVEFVGPLNPNSEEKSQNGKLLSFSLQKGQLKANIYFQPFHSANLEVRHLPLDELELASLRGTIQKVSQLQCCLI</sequence>
<evidence type="ECO:0000256" key="1">
    <source>
        <dbReference type="SAM" id="Phobius"/>
    </source>
</evidence>
<accession>A0AA88D5L1</accession>
<dbReference type="Gramene" id="FCD_00007776-RA">
    <property type="protein sequence ID" value="FCD_00007776-RA:cds"/>
    <property type="gene ID" value="FCD_00007776"/>
</dbReference>
<keyword evidence="1" id="KW-1133">Transmembrane helix</keyword>
<reference evidence="2" key="1">
    <citation type="submission" date="2023-07" db="EMBL/GenBank/DDBJ databases">
        <title>draft genome sequence of fig (Ficus carica).</title>
        <authorList>
            <person name="Takahashi T."/>
            <person name="Nishimura K."/>
        </authorList>
    </citation>
    <scope>NUCLEOTIDE SEQUENCE</scope>
</reference>
<dbReference type="EMBL" id="BTGU01000020">
    <property type="protein sequence ID" value="GMN45235.1"/>
    <property type="molecule type" value="Genomic_DNA"/>
</dbReference>
<keyword evidence="3" id="KW-1185">Reference proteome</keyword>
<proteinExistence type="predicted"/>
<gene>
    <name evidence="2" type="ORF">TIFTF001_014423</name>
</gene>
<organism evidence="2 3">
    <name type="scientific">Ficus carica</name>
    <name type="common">Common fig</name>
    <dbReference type="NCBI Taxonomy" id="3494"/>
    <lineage>
        <taxon>Eukaryota</taxon>
        <taxon>Viridiplantae</taxon>
        <taxon>Streptophyta</taxon>
        <taxon>Embryophyta</taxon>
        <taxon>Tracheophyta</taxon>
        <taxon>Spermatophyta</taxon>
        <taxon>Magnoliopsida</taxon>
        <taxon>eudicotyledons</taxon>
        <taxon>Gunneridae</taxon>
        <taxon>Pentapetalae</taxon>
        <taxon>rosids</taxon>
        <taxon>fabids</taxon>
        <taxon>Rosales</taxon>
        <taxon>Moraceae</taxon>
        <taxon>Ficeae</taxon>
        <taxon>Ficus</taxon>
    </lineage>
</organism>
<dbReference type="PANTHER" id="PTHR34457:SF3">
    <property type="entry name" value="PROTEIN TIC236, CHLOROPLASTIC"/>
    <property type="match status" value="1"/>
</dbReference>
<evidence type="ECO:0008006" key="4">
    <source>
        <dbReference type="Google" id="ProtNLM"/>
    </source>
</evidence>
<dbReference type="AlphaFoldDB" id="A0AA88D5L1"/>
<feature type="transmembrane region" description="Helical" evidence="1">
    <location>
        <begin position="104"/>
        <end position="124"/>
    </location>
</feature>
<evidence type="ECO:0000313" key="3">
    <source>
        <dbReference type="Proteomes" id="UP001187192"/>
    </source>
</evidence>
<comment type="caution">
    <text evidence="2">The sequence shown here is derived from an EMBL/GenBank/DDBJ whole genome shotgun (WGS) entry which is preliminary data.</text>
</comment>
<protein>
    <recommendedName>
        <fullName evidence="4">Embryo defective 2410 protein</fullName>
    </recommendedName>
</protein>
<dbReference type="InterPro" id="IPR053022">
    <property type="entry name" value="Chloroplast_translocon_comp"/>
</dbReference>
<keyword evidence="1" id="KW-0812">Transmembrane</keyword>
<evidence type="ECO:0000313" key="2">
    <source>
        <dbReference type="EMBL" id="GMN45235.1"/>
    </source>
</evidence>
<name>A0AA88D5L1_FICCA</name>
<dbReference type="Proteomes" id="UP001187192">
    <property type="component" value="Unassembled WGS sequence"/>
</dbReference>
<keyword evidence="1" id="KW-0472">Membrane</keyword>
<dbReference type="PANTHER" id="PTHR34457">
    <property type="entry name" value="EMBRYO DEFECTIVE 2410"/>
    <property type="match status" value="1"/>
</dbReference>